<keyword evidence="3" id="KW-1185">Reference proteome</keyword>
<proteinExistence type="predicted"/>
<name>N1Q1H5_DOTSN</name>
<dbReference type="AlphaFoldDB" id="N1Q1H5"/>
<evidence type="ECO:0000313" key="3">
    <source>
        <dbReference type="Proteomes" id="UP000016933"/>
    </source>
</evidence>
<sequence length="139" mass="16205">QLHSLGLYDYTSTPRYHAPYNNNHRYQPVDTLSNRTTSSPPPRTRTSTQPPQCLRRHSHHAPVQRLLVLFHLSQQSERLATLDSFPRLDSRYSAGCNRNHHKATVLPPRARHGYEIVCHLTLDSKPYLDDDNNKHHRRV</sequence>
<evidence type="ECO:0000256" key="1">
    <source>
        <dbReference type="SAM" id="MobiDB-lite"/>
    </source>
</evidence>
<feature type="non-terminal residue" evidence="2">
    <location>
        <position position="1"/>
    </location>
</feature>
<organism evidence="2 3">
    <name type="scientific">Dothistroma septosporum (strain NZE10 / CBS 128990)</name>
    <name type="common">Red band needle blight fungus</name>
    <name type="synonym">Mycosphaerella pini</name>
    <dbReference type="NCBI Taxonomy" id="675120"/>
    <lineage>
        <taxon>Eukaryota</taxon>
        <taxon>Fungi</taxon>
        <taxon>Dikarya</taxon>
        <taxon>Ascomycota</taxon>
        <taxon>Pezizomycotina</taxon>
        <taxon>Dothideomycetes</taxon>
        <taxon>Dothideomycetidae</taxon>
        <taxon>Mycosphaerellales</taxon>
        <taxon>Mycosphaerellaceae</taxon>
        <taxon>Dothistroma</taxon>
    </lineage>
</organism>
<feature type="compositionally biased region" description="Polar residues" evidence="1">
    <location>
        <begin position="13"/>
        <end position="34"/>
    </location>
</feature>
<evidence type="ECO:0000313" key="2">
    <source>
        <dbReference type="EMBL" id="EME48349.1"/>
    </source>
</evidence>
<protein>
    <submittedName>
        <fullName evidence="2">Uncharacterized protein</fullName>
    </submittedName>
</protein>
<dbReference type="EMBL" id="KB446535">
    <property type="protein sequence ID" value="EME48349.1"/>
    <property type="molecule type" value="Genomic_DNA"/>
</dbReference>
<reference evidence="2 3" key="2">
    <citation type="journal article" date="2012" name="PLoS Pathog.">
        <title>Diverse lifestyles and strategies of plant pathogenesis encoded in the genomes of eighteen Dothideomycetes fungi.</title>
        <authorList>
            <person name="Ohm R.A."/>
            <person name="Feau N."/>
            <person name="Henrissat B."/>
            <person name="Schoch C.L."/>
            <person name="Horwitz B.A."/>
            <person name="Barry K.W."/>
            <person name="Condon B.J."/>
            <person name="Copeland A.C."/>
            <person name="Dhillon B."/>
            <person name="Glaser F."/>
            <person name="Hesse C.N."/>
            <person name="Kosti I."/>
            <person name="LaButti K."/>
            <person name="Lindquist E.A."/>
            <person name="Lucas S."/>
            <person name="Salamov A.A."/>
            <person name="Bradshaw R.E."/>
            <person name="Ciuffetti L."/>
            <person name="Hamelin R.C."/>
            <person name="Kema G.H.J."/>
            <person name="Lawrence C."/>
            <person name="Scott J.A."/>
            <person name="Spatafora J.W."/>
            <person name="Turgeon B.G."/>
            <person name="de Wit P.J.G.M."/>
            <person name="Zhong S."/>
            <person name="Goodwin S.B."/>
            <person name="Grigoriev I.V."/>
        </authorList>
    </citation>
    <scope>NUCLEOTIDE SEQUENCE [LARGE SCALE GENOMIC DNA]</scope>
    <source>
        <strain evidence="3">NZE10 / CBS 128990</strain>
    </source>
</reference>
<dbReference type="Proteomes" id="UP000016933">
    <property type="component" value="Unassembled WGS sequence"/>
</dbReference>
<gene>
    <name evidence="2" type="ORF">DOTSEDRAFT_67428</name>
</gene>
<feature type="region of interest" description="Disordered" evidence="1">
    <location>
        <begin position="13"/>
        <end position="56"/>
    </location>
</feature>
<reference evidence="3" key="1">
    <citation type="journal article" date="2012" name="PLoS Genet.">
        <title>The genomes of the fungal plant pathogens Cladosporium fulvum and Dothistroma septosporum reveal adaptation to different hosts and lifestyles but also signatures of common ancestry.</title>
        <authorList>
            <person name="de Wit P.J.G.M."/>
            <person name="van der Burgt A."/>
            <person name="Oekmen B."/>
            <person name="Stergiopoulos I."/>
            <person name="Abd-Elsalam K.A."/>
            <person name="Aerts A.L."/>
            <person name="Bahkali A.H."/>
            <person name="Beenen H.G."/>
            <person name="Chettri P."/>
            <person name="Cox M.P."/>
            <person name="Datema E."/>
            <person name="de Vries R.P."/>
            <person name="Dhillon B."/>
            <person name="Ganley A.R."/>
            <person name="Griffiths S.A."/>
            <person name="Guo Y."/>
            <person name="Hamelin R.C."/>
            <person name="Henrissat B."/>
            <person name="Kabir M.S."/>
            <person name="Jashni M.K."/>
            <person name="Kema G."/>
            <person name="Klaubauf S."/>
            <person name="Lapidus A."/>
            <person name="Levasseur A."/>
            <person name="Lindquist E."/>
            <person name="Mehrabi R."/>
            <person name="Ohm R.A."/>
            <person name="Owen T.J."/>
            <person name="Salamov A."/>
            <person name="Schwelm A."/>
            <person name="Schijlen E."/>
            <person name="Sun H."/>
            <person name="van den Burg H.A."/>
            <person name="van Ham R.C.H.J."/>
            <person name="Zhang S."/>
            <person name="Goodwin S.B."/>
            <person name="Grigoriev I.V."/>
            <person name="Collemare J."/>
            <person name="Bradshaw R.E."/>
        </authorList>
    </citation>
    <scope>NUCLEOTIDE SEQUENCE [LARGE SCALE GENOMIC DNA]</scope>
    <source>
        <strain evidence="3">NZE10 / CBS 128990</strain>
    </source>
</reference>
<dbReference type="HOGENOM" id="CLU_1849863_0_0_1"/>
<accession>N1Q1H5</accession>